<proteinExistence type="predicted"/>
<dbReference type="Proteomes" id="UP000292957">
    <property type="component" value="Unassembled WGS sequence"/>
</dbReference>
<dbReference type="EMBL" id="ML143434">
    <property type="protein sequence ID" value="TBU27277.1"/>
    <property type="molecule type" value="Genomic_DNA"/>
</dbReference>
<reference evidence="2" key="1">
    <citation type="submission" date="2019-01" db="EMBL/GenBank/DDBJ databases">
        <title>Draft genome sequences of three monokaryotic isolates of the white-rot basidiomycete fungus Dichomitus squalens.</title>
        <authorList>
            <consortium name="DOE Joint Genome Institute"/>
            <person name="Lopez S.C."/>
            <person name="Andreopoulos B."/>
            <person name="Pangilinan J."/>
            <person name="Lipzen A."/>
            <person name="Riley R."/>
            <person name="Ahrendt S."/>
            <person name="Ng V."/>
            <person name="Barry K."/>
            <person name="Daum C."/>
            <person name="Grigoriev I.V."/>
            <person name="Hilden K.S."/>
            <person name="Makela M.R."/>
            <person name="de Vries R.P."/>
        </authorList>
    </citation>
    <scope>NUCLEOTIDE SEQUENCE [LARGE SCALE GENOMIC DNA]</scope>
    <source>
        <strain evidence="2">OM18370.1</strain>
    </source>
</reference>
<feature type="region of interest" description="Disordered" evidence="1">
    <location>
        <begin position="1"/>
        <end position="22"/>
    </location>
</feature>
<organism evidence="2">
    <name type="scientific">Dichomitus squalens</name>
    <dbReference type="NCBI Taxonomy" id="114155"/>
    <lineage>
        <taxon>Eukaryota</taxon>
        <taxon>Fungi</taxon>
        <taxon>Dikarya</taxon>
        <taxon>Basidiomycota</taxon>
        <taxon>Agaricomycotina</taxon>
        <taxon>Agaricomycetes</taxon>
        <taxon>Polyporales</taxon>
        <taxon>Polyporaceae</taxon>
        <taxon>Dichomitus</taxon>
    </lineage>
</organism>
<sequence>MQSVPSHGRRRTADRRRQSAPGRLQRWDVLLISAKTGAQEQVPDWASQSTRVPPPSAANDDQRPARFRRSLSLFSPQSTPSTPSRELFTTRPASRSQRIWRVLTALSLLSDPHHSELAPACSRHCLPIATTSTAPLLDPSVTFFRFRARSGPLTCMSIPVNCAPWHSGTAGVDCYSLPVVLFDTVVSVGETSSSTTTTHLFIWPPPLPNSTSRFPSRSLWFPKST</sequence>
<evidence type="ECO:0000256" key="1">
    <source>
        <dbReference type="SAM" id="MobiDB-lite"/>
    </source>
</evidence>
<gene>
    <name evidence="2" type="ORF">BD311DRAFT_386409</name>
</gene>
<accession>A0A4Q9MK00</accession>
<evidence type="ECO:0000313" key="2">
    <source>
        <dbReference type="EMBL" id="TBU27277.1"/>
    </source>
</evidence>
<protein>
    <submittedName>
        <fullName evidence="2">Uncharacterized protein</fullName>
    </submittedName>
</protein>
<feature type="region of interest" description="Disordered" evidence="1">
    <location>
        <begin position="38"/>
        <end position="64"/>
    </location>
</feature>
<dbReference type="AlphaFoldDB" id="A0A4Q9MK00"/>
<name>A0A4Q9MK00_9APHY</name>